<dbReference type="InterPro" id="IPR007221">
    <property type="entry name" value="MreC"/>
</dbReference>
<evidence type="ECO:0000259" key="8">
    <source>
        <dbReference type="Pfam" id="PF04085"/>
    </source>
</evidence>
<evidence type="ECO:0000256" key="7">
    <source>
        <dbReference type="SAM" id="MobiDB-lite"/>
    </source>
</evidence>
<protein>
    <recommendedName>
        <fullName evidence="2 5">Cell shape-determining protein MreC</fullName>
    </recommendedName>
    <alternativeName>
        <fullName evidence="4 5">Cell shape protein MreC</fullName>
    </alternativeName>
</protein>
<comment type="function">
    <text evidence="5">Involved in formation and maintenance of cell shape.</text>
</comment>
<evidence type="ECO:0000256" key="6">
    <source>
        <dbReference type="SAM" id="Coils"/>
    </source>
</evidence>
<dbReference type="GO" id="GO:0005886">
    <property type="term" value="C:plasma membrane"/>
    <property type="evidence" value="ECO:0007669"/>
    <property type="project" value="TreeGrafter"/>
</dbReference>
<dbReference type="InterPro" id="IPR042177">
    <property type="entry name" value="Cell/Rod_1"/>
</dbReference>
<evidence type="ECO:0000313" key="10">
    <source>
        <dbReference type="Proteomes" id="UP000195781"/>
    </source>
</evidence>
<evidence type="ECO:0000256" key="2">
    <source>
        <dbReference type="ARBA" id="ARBA00013855"/>
    </source>
</evidence>
<keyword evidence="10" id="KW-1185">Reference proteome</keyword>
<feature type="domain" description="Rod shape-determining protein MreC beta-barrel core" evidence="8">
    <location>
        <begin position="109"/>
        <end position="255"/>
    </location>
</feature>
<dbReference type="InterPro" id="IPR055342">
    <property type="entry name" value="MreC_beta-barrel_core"/>
</dbReference>
<feature type="region of interest" description="Disordered" evidence="7">
    <location>
        <begin position="259"/>
        <end position="313"/>
    </location>
</feature>
<dbReference type="InterPro" id="IPR042175">
    <property type="entry name" value="Cell/Rod_MreC_2"/>
</dbReference>
<evidence type="ECO:0000256" key="4">
    <source>
        <dbReference type="ARBA" id="ARBA00032089"/>
    </source>
</evidence>
<name>A0A1Y3Y3T9_9ACTN</name>
<dbReference type="AlphaFoldDB" id="A0A1Y3Y3T9"/>
<dbReference type="NCBIfam" id="TIGR00219">
    <property type="entry name" value="mreC"/>
    <property type="match status" value="1"/>
</dbReference>
<accession>A0A1Y3Y3T9</accession>
<keyword evidence="3 5" id="KW-0133">Cell shape</keyword>
<dbReference type="GO" id="GO:0008360">
    <property type="term" value="P:regulation of cell shape"/>
    <property type="evidence" value="ECO:0007669"/>
    <property type="project" value="UniProtKB-KW"/>
</dbReference>
<sequence length="313" mass="32273">MCVISVLLLTFSIREGDAGIIHAARSVVMTVTTPVRYLGSVIAAPFNAVGNIASNLTASPATLSDLEAENEELRAKVAELSEAQATAERLESLLGLQSTYSLQSTAARIIGESGDAWSRTVTIDKGSADGLAINMPVCNAAGIIGQIIEVSPTTATVRLVTDENSGISAMVQSTRAQGILQGQPDGTLRLEYVTVDSDVKEGDIIVSSGLGGVYPKGLPLGVVSSVDRPDNASYYTIVVTPASSETENNEEVLVITSLTDEQRATDDDVASSNASPQGTARDESSTQDDAQDDDAAASGDGSSSDDGATDAGE</sequence>
<proteinExistence type="inferred from homology"/>
<gene>
    <name evidence="9" type="ORF">B5G02_03980</name>
</gene>
<dbReference type="PANTHER" id="PTHR34138">
    <property type="entry name" value="CELL SHAPE-DETERMINING PROTEIN MREC"/>
    <property type="match status" value="1"/>
</dbReference>
<comment type="caution">
    <text evidence="9">The sequence shown here is derived from an EMBL/GenBank/DDBJ whole genome shotgun (WGS) entry which is preliminary data.</text>
</comment>
<dbReference type="PANTHER" id="PTHR34138:SF1">
    <property type="entry name" value="CELL SHAPE-DETERMINING PROTEIN MREC"/>
    <property type="match status" value="1"/>
</dbReference>
<evidence type="ECO:0000256" key="1">
    <source>
        <dbReference type="ARBA" id="ARBA00009369"/>
    </source>
</evidence>
<feature type="compositionally biased region" description="Low complexity" evidence="7">
    <location>
        <begin position="296"/>
        <end position="313"/>
    </location>
</feature>
<reference evidence="10" key="1">
    <citation type="submission" date="2017-04" db="EMBL/GenBank/DDBJ databases">
        <title>Function of individual gut microbiota members based on whole genome sequencing of pure cultures obtained from chicken caecum.</title>
        <authorList>
            <person name="Medvecky M."/>
            <person name="Cejkova D."/>
            <person name="Polansky O."/>
            <person name="Karasova D."/>
            <person name="Kubasova T."/>
            <person name="Cizek A."/>
            <person name="Rychlik I."/>
        </authorList>
    </citation>
    <scope>NUCLEOTIDE SEQUENCE [LARGE SCALE GENOMIC DNA]</scope>
    <source>
        <strain evidence="10">An5</strain>
    </source>
</reference>
<organism evidence="9 10">
    <name type="scientific">[Collinsella] massiliensis</name>
    <dbReference type="NCBI Taxonomy" id="1232426"/>
    <lineage>
        <taxon>Bacteria</taxon>
        <taxon>Bacillati</taxon>
        <taxon>Actinomycetota</taxon>
        <taxon>Coriobacteriia</taxon>
        <taxon>Coriobacteriales</taxon>
        <taxon>Coriobacteriaceae</taxon>
        <taxon>Enorma</taxon>
    </lineage>
</organism>
<dbReference type="Proteomes" id="UP000195781">
    <property type="component" value="Unassembled WGS sequence"/>
</dbReference>
<dbReference type="EMBL" id="NFIE01000007">
    <property type="protein sequence ID" value="OUN88990.1"/>
    <property type="molecule type" value="Genomic_DNA"/>
</dbReference>
<dbReference type="Gene3D" id="2.40.10.340">
    <property type="entry name" value="Rod shape-determining protein MreC, domain 1"/>
    <property type="match status" value="1"/>
</dbReference>
<dbReference type="Pfam" id="PF04085">
    <property type="entry name" value="MreC"/>
    <property type="match status" value="1"/>
</dbReference>
<dbReference type="PIRSF" id="PIRSF038471">
    <property type="entry name" value="MreC"/>
    <property type="match status" value="1"/>
</dbReference>
<keyword evidence="6" id="KW-0175">Coiled coil</keyword>
<evidence type="ECO:0000256" key="3">
    <source>
        <dbReference type="ARBA" id="ARBA00022960"/>
    </source>
</evidence>
<evidence type="ECO:0000313" key="9">
    <source>
        <dbReference type="EMBL" id="OUN88990.1"/>
    </source>
</evidence>
<evidence type="ECO:0000256" key="5">
    <source>
        <dbReference type="PIRNR" id="PIRNR038471"/>
    </source>
</evidence>
<comment type="similarity">
    <text evidence="1 5">Belongs to the MreC family.</text>
</comment>
<feature type="coiled-coil region" evidence="6">
    <location>
        <begin position="63"/>
        <end position="93"/>
    </location>
</feature>
<feature type="compositionally biased region" description="Acidic residues" evidence="7">
    <location>
        <begin position="285"/>
        <end position="295"/>
    </location>
</feature>
<dbReference type="Gene3D" id="2.40.10.350">
    <property type="entry name" value="Rod shape-determining protein MreC, domain 2"/>
    <property type="match status" value="1"/>
</dbReference>